<dbReference type="Pfam" id="PF01569">
    <property type="entry name" value="PAP2"/>
    <property type="match status" value="1"/>
</dbReference>
<feature type="transmembrane region" description="Helical" evidence="1">
    <location>
        <begin position="54"/>
        <end position="74"/>
    </location>
</feature>
<dbReference type="KEGG" id="bko:CKF48_21075"/>
<feature type="transmembrane region" description="Helical" evidence="1">
    <location>
        <begin position="25"/>
        <end position="47"/>
    </location>
</feature>
<dbReference type="EMBL" id="CP022983">
    <property type="protein sequence ID" value="ASV69580.1"/>
    <property type="molecule type" value="Genomic_DNA"/>
</dbReference>
<proteinExistence type="predicted"/>
<accession>A0A248TNB7</accession>
<evidence type="ECO:0000256" key="1">
    <source>
        <dbReference type="SAM" id="Phobius"/>
    </source>
</evidence>
<protein>
    <submittedName>
        <fullName evidence="3">Undecaprenyl-diphosphatase</fullName>
    </submittedName>
</protein>
<feature type="transmembrane region" description="Helical" evidence="1">
    <location>
        <begin position="149"/>
        <end position="167"/>
    </location>
</feature>
<dbReference type="InterPro" id="IPR033879">
    <property type="entry name" value="UPP_Pase"/>
</dbReference>
<reference evidence="3 4" key="1">
    <citation type="submission" date="2017-08" db="EMBL/GenBank/DDBJ databases">
        <title>Complete Genome Sequence of Bacillus kochii Oregon-R-modENCODE STRAIN BDGP4, isolated from Drosophila melanogaster gut.</title>
        <authorList>
            <person name="Wan K.H."/>
            <person name="Yu C."/>
            <person name="Park S."/>
            <person name="Hammonds A.S."/>
            <person name="Booth B.W."/>
            <person name="Celniker S.E."/>
        </authorList>
    </citation>
    <scope>NUCLEOTIDE SEQUENCE [LARGE SCALE GENOMIC DNA]</scope>
    <source>
        <strain evidence="3 4">BDGP4</strain>
    </source>
</reference>
<keyword evidence="4" id="KW-1185">Reference proteome</keyword>
<dbReference type="OrthoDB" id="9789113at2"/>
<evidence type="ECO:0000313" key="4">
    <source>
        <dbReference type="Proteomes" id="UP000215137"/>
    </source>
</evidence>
<dbReference type="RefSeq" id="WP_095373144.1">
    <property type="nucleotide sequence ID" value="NZ_CP022983.1"/>
</dbReference>
<feature type="domain" description="Phosphatidic acid phosphatase type 2/haloperoxidase" evidence="2">
    <location>
        <begin position="59"/>
        <end position="164"/>
    </location>
</feature>
<evidence type="ECO:0000313" key="3">
    <source>
        <dbReference type="EMBL" id="ASV69580.1"/>
    </source>
</evidence>
<dbReference type="AlphaFoldDB" id="A0A248TNB7"/>
<sequence>MNEINISLFRGINDLGFEYPDLNPIIVFIAEYTVILLALITLMYWFTRKTKHRYMVMTAGFTFILAEIIGKFVVSKLHFNYQPFVELDNVNQLIDKTANNSFPSDHTILFFSFCIVFWLFNKKNVLWPILSVLVGISRIWVGVHYPFDVITGALIAIICAIIMYNLIGRMQLFTTLLEVYEKIEEKVWPRKNKGRHVNR</sequence>
<keyword evidence="1" id="KW-1133">Transmembrane helix</keyword>
<keyword evidence="1" id="KW-0472">Membrane</keyword>
<dbReference type="CDD" id="cd03385">
    <property type="entry name" value="PAP2_BcrC_like"/>
    <property type="match status" value="1"/>
</dbReference>
<evidence type="ECO:0000259" key="2">
    <source>
        <dbReference type="SMART" id="SM00014"/>
    </source>
</evidence>
<name>A0A248TNB7_9BACI</name>
<dbReference type="Proteomes" id="UP000215137">
    <property type="component" value="Chromosome"/>
</dbReference>
<dbReference type="PANTHER" id="PTHR14969">
    <property type="entry name" value="SPHINGOSINE-1-PHOSPHATE PHOSPHOHYDROLASE"/>
    <property type="match status" value="1"/>
</dbReference>
<feature type="transmembrane region" description="Helical" evidence="1">
    <location>
        <begin position="125"/>
        <end position="143"/>
    </location>
</feature>
<dbReference type="Gene3D" id="1.20.144.10">
    <property type="entry name" value="Phosphatidic acid phosphatase type 2/haloperoxidase"/>
    <property type="match status" value="1"/>
</dbReference>
<organism evidence="3 4">
    <name type="scientific">Cytobacillus kochii</name>
    <dbReference type="NCBI Taxonomy" id="859143"/>
    <lineage>
        <taxon>Bacteria</taxon>
        <taxon>Bacillati</taxon>
        <taxon>Bacillota</taxon>
        <taxon>Bacilli</taxon>
        <taxon>Bacillales</taxon>
        <taxon>Bacillaceae</taxon>
        <taxon>Cytobacillus</taxon>
    </lineage>
</organism>
<keyword evidence="1" id="KW-0812">Transmembrane</keyword>
<dbReference type="GO" id="GO:0005886">
    <property type="term" value="C:plasma membrane"/>
    <property type="evidence" value="ECO:0007669"/>
    <property type="project" value="InterPro"/>
</dbReference>
<dbReference type="InterPro" id="IPR036938">
    <property type="entry name" value="PAP2/HPO_sf"/>
</dbReference>
<dbReference type="SUPFAM" id="SSF48317">
    <property type="entry name" value="Acid phosphatase/Vanadium-dependent haloperoxidase"/>
    <property type="match status" value="1"/>
</dbReference>
<dbReference type="InterPro" id="IPR000326">
    <property type="entry name" value="PAP2/HPO"/>
</dbReference>
<dbReference type="SMART" id="SM00014">
    <property type="entry name" value="acidPPc"/>
    <property type="match status" value="1"/>
</dbReference>
<dbReference type="PANTHER" id="PTHR14969:SF13">
    <property type="entry name" value="AT30094P"/>
    <property type="match status" value="1"/>
</dbReference>
<dbReference type="GO" id="GO:0050380">
    <property type="term" value="F:undecaprenyl-diphosphatase activity"/>
    <property type="evidence" value="ECO:0007669"/>
    <property type="project" value="InterPro"/>
</dbReference>
<gene>
    <name evidence="3" type="ORF">CKF48_21075</name>
</gene>
<feature type="transmembrane region" description="Helical" evidence="1">
    <location>
        <begin position="102"/>
        <end position="120"/>
    </location>
</feature>